<dbReference type="FunFam" id="3.30.420.150:FF:000008">
    <property type="entry name" value="Apyrase 1"/>
    <property type="match status" value="1"/>
</dbReference>
<feature type="compositionally biased region" description="Polar residues" evidence="12">
    <location>
        <begin position="1162"/>
        <end position="1189"/>
    </location>
</feature>
<feature type="region of interest" description="Disordered" evidence="12">
    <location>
        <begin position="215"/>
        <end position="235"/>
    </location>
</feature>
<dbReference type="InterPro" id="IPR002885">
    <property type="entry name" value="PPR_rpt"/>
</dbReference>
<feature type="repeat" description="PPR" evidence="10">
    <location>
        <begin position="1074"/>
        <end position="1108"/>
    </location>
</feature>
<evidence type="ECO:0000256" key="1">
    <source>
        <dbReference type="ARBA" id="ARBA00004141"/>
    </source>
</evidence>
<evidence type="ECO:0000256" key="6">
    <source>
        <dbReference type="ARBA" id="ARBA00022989"/>
    </source>
</evidence>
<dbReference type="EMBL" id="JAQIZT010000013">
    <property type="protein sequence ID" value="KAJ6974868.1"/>
    <property type="molecule type" value="Genomic_DNA"/>
</dbReference>
<keyword evidence="16" id="KW-1185">Reference proteome</keyword>
<dbReference type="GO" id="GO:0016020">
    <property type="term" value="C:membrane"/>
    <property type="evidence" value="ECO:0007669"/>
    <property type="project" value="UniProtKB-SubCell"/>
</dbReference>
<dbReference type="PRINTS" id="PR00783">
    <property type="entry name" value="MINTRINSICP"/>
</dbReference>
<evidence type="ECO:0000256" key="13">
    <source>
        <dbReference type="SAM" id="Phobius"/>
    </source>
</evidence>
<comment type="caution">
    <text evidence="15">The sequence shown here is derived from an EMBL/GenBank/DDBJ whole genome shotgun (WGS) entry which is preliminary data.</text>
</comment>
<dbReference type="InterPro" id="IPR033443">
    <property type="entry name" value="PROP1-like_PPR_dom"/>
</dbReference>
<feature type="transmembrane region" description="Helical" evidence="13">
    <location>
        <begin position="250"/>
        <end position="269"/>
    </location>
</feature>
<dbReference type="InterPro" id="IPR011990">
    <property type="entry name" value="TPR-like_helical_dom_sf"/>
</dbReference>
<dbReference type="Gene3D" id="1.25.40.10">
    <property type="entry name" value="Tetratricopeptide repeat domain"/>
    <property type="match status" value="3"/>
</dbReference>
<dbReference type="Gene3D" id="3.30.420.150">
    <property type="entry name" value="Exopolyphosphatase. Domain 2"/>
    <property type="match status" value="1"/>
</dbReference>
<dbReference type="Pfam" id="PF17177">
    <property type="entry name" value="PPR_long"/>
    <property type="match status" value="1"/>
</dbReference>
<feature type="repeat" description="PPR" evidence="10">
    <location>
        <begin position="1109"/>
        <end position="1143"/>
    </location>
</feature>
<feature type="transmembrane region" description="Helical" evidence="13">
    <location>
        <begin position="84"/>
        <end position="102"/>
    </location>
</feature>
<evidence type="ECO:0000256" key="5">
    <source>
        <dbReference type="ARBA" id="ARBA00022801"/>
    </source>
</evidence>
<dbReference type="GO" id="GO:0005524">
    <property type="term" value="F:ATP binding"/>
    <property type="evidence" value="ECO:0007669"/>
    <property type="project" value="UniProtKB-KW"/>
</dbReference>
<dbReference type="InterPro" id="IPR023271">
    <property type="entry name" value="Aquaporin-like"/>
</dbReference>
<dbReference type="PANTHER" id="PTHR11782:SF83">
    <property type="entry name" value="GUANOSINE-DIPHOSPHATASE"/>
    <property type="match status" value="1"/>
</dbReference>
<feature type="region of interest" description="Disordered" evidence="12">
    <location>
        <begin position="691"/>
        <end position="716"/>
    </location>
</feature>
<keyword evidence="3 13" id="KW-0812">Transmembrane</keyword>
<protein>
    <recommendedName>
        <fullName evidence="14">PROP1-like PPR domain-containing protein</fullName>
    </recommendedName>
</protein>
<evidence type="ECO:0000256" key="8">
    <source>
        <dbReference type="PIRSR" id="PIRSR600407-1"/>
    </source>
</evidence>
<dbReference type="CDD" id="cd24041">
    <property type="entry name" value="ASKHA_NBD_AtAPY1-like"/>
    <property type="match status" value="1"/>
</dbReference>
<dbReference type="PROSITE" id="PS51375">
    <property type="entry name" value="PPR"/>
    <property type="match status" value="6"/>
</dbReference>
<reference evidence="15" key="1">
    <citation type="journal article" date="2023" name="Mol. Ecol. Resour.">
        <title>Chromosome-level genome assembly of a triploid poplar Populus alba 'Berolinensis'.</title>
        <authorList>
            <person name="Chen S."/>
            <person name="Yu Y."/>
            <person name="Wang X."/>
            <person name="Wang S."/>
            <person name="Zhang T."/>
            <person name="Zhou Y."/>
            <person name="He R."/>
            <person name="Meng N."/>
            <person name="Wang Y."/>
            <person name="Liu W."/>
            <person name="Liu Z."/>
            <person name="Liu J."/>
            <person name="Guo Q."/>
            <person name="Huang H."/>
            <person name="Sederoff R.R."/>
            <person name="Wang G."/>
            <person name="Qu G."/>
            <person name="Chen S."/>
        </authorList>
    </citation>
    <scope>NUCLEOTIDE SEQUENCE</scope>
    <source>
        <strain evidence="15">SC-2020</strain>
    </source>
</reference>
<keyword evidence="6 13" id="KW-1133">Transmembrane helix</keyword>
<evidence type="ECO:0000256" key="2">
    <source>
        <dbReference type="ARBA" id="ARBA00009283"/>
    </source>
</evidence>
<dbReference type="InterPro" id="IPR000407">
    <property type="entry name" value="GDA1_CD39_NTPase"/>
</dbReference>
<dbReference type="Gene3D" id="1.20.1080.10">
    <property type="entry name" value="Glycerol uptake facilitator protein"/>
    <property type="match status" value="1"/>
</dbReference>
<dbReference type="SUPFAM" id="SSF81338">
    <property type="entry name" value="Aquaporin-like"/>
    <property type="match status" value="1"/>
</dbReference>
<evidence type="ECO:0000256" key="3">
    <source>
        <dbReference type="ARBA" id="ARBA00022692"/>
    </source>
</evidence>
<dbReference type="AlphaFoldDB" id="A0AAD6LX12"/>
<accession>A0AAD6LX12</accession>
<feature type="active site" description="Proton acceptor" evidence="8">
    <location>
        <position position="415"/>
    </location>
</feature>
<dbReference type="Pfam" id="PF13812">
    <property type="entry name" value="PPR_3"/>
    <property type="match status" value="1"/>
</dbReference>
<evidence type="ECO:0000256" key="11">
    <source>
        <dbReference type="RuleBase" id="RU003833"/>
    </source>
</evidence>
<dbReference type="GO" id="GO:0015267">
    <property type="term" value="F:channel activity"/>
    <property type="evidence" value="ECO:0007669"/>
    <property type="project" value="InterPro"/>
</dbReference>
<keyword evidence="9" id="KW-0067">ATP-binding</keyword>
<name>A0AAD6LX12_9ROSI</name>
<dbReference type="InterPro" id="IPR000425">
    <property type="entry name" value="MIP"/>
</dbReference>
<dbReference type="Pfam" id="PF01150">
    <property type="entry name" value="GDA1_CD39"/>
    <property type="match status" value="1"/>
</dbReference>
<evidence type="ECO:0000256" key="9">
    <source>
        <dbReference type="PIRSR" id="PIRSR600407-2"/>
    </source>
</evidence>
<dbReference type="Pfam" id="PF01535">
    <property type="entry name" value="PPR"/>
    <property type="match status" value="1"/>
</dbReference>
<feature type="domain" description="PROP1-like PPR" evidence="14">
    <location>
        <begin position="928"/>
        <end position="1083"/>
    </location>
</feature>
<evidence type="ECO:0000313" key="15">
    <source>
        <dbReference type="EMBL" id="KAJ6974868.1"/>
    </source>
</evidence>
<feature type="region of interest" description="Disordered" evidence="12">
    <location>
        <begin position="1162"/>
        <end position="1198"/>
    </location>
</feature>
<feature type="compositionally biased region" description="Polar residues" evidence="12">
    <location>
        <begin position="216"/>
        <end position="231"/>
    </location>
</feature>
<feature type="compositionally biased region" description="Acidic residues" evidence="12">
    <location>
        <begin position="695"/>
        <end position="716"/>
    </location>
</feature>
<feature type="transmembrane region" description="Helical" evidence="13">
    <location>
        <begin position="44"/>
        <end position="64"/>
    </location>
</feature>
<proteinExistence type="inferred from homology"/>
<evidence type="ECO:0000256" key="4">
    <source>
        <dbReference type="ARBA" id="ARBA00022737"/>
    </source>
</evidence>
<sequence>MPPTRAIYTATTDLGGATFNPTGTASFYAAGVGGDSLLSMALRFPAQAAGSVGGALAILEVMPVQYKHMLGGPTLQVDLQTGGLAEGVLTFLMTFAVLVIILKGPRSSLVQAWFLATATVTLVSAGSTYTGPSMNPAYAFGWAFVNKRHNTWEQLYVYWICPFVGAIMAAWEPAHSLTLKPPPPPPPVATSTSTSTNGQIRYRTPSSAELFLEAGTTATSPTNSDSKSSTMKRPGLRHESLSDKIKKYKGVLLVISIPVLLIAFVLFVMPSREDYEYGGGIRKMSTDSRSYAVIFDAGSSGSRVHVYCFDQNLDLVPIGKELELFLQLKPGLSAYANNPQEAANSLVSLLHKAESSVPKELRPKTPVRVGATAGLRALGMDASDKILQAVRDLLRDTSTLKSEANGVTVLDGSQEGSYQWVTINYLLGNLGKKYSNTVGVVDLGGGSVQMAYAISETDAAKAPRLSDGEDTYVKEMFLMGTNYYLYVHSYLHYGLLAARAEMLDASEDSTNPCILAGYDGVYKYGGKDHKASASPSGSNMEECRRLALNALKVNETTCTHMKCTFGGIWNGGGGDGQKNMFVASFFFDRAAQAGFVDSTVPAAKVQPSDFESAAKRACETKLENAKSIYSSVDDNDLPYICMDLVYQYTLLVDGFALDPWQDMTLVKKVQYRTSLVEAAWPLGSAIEAHLKEPEECSSDNDDNGSDMENDDDDDDDVRGLNLSDDGLFQDAKTIVNILQESSDNRVKMKSKIEQCGVKVSQELVLEVLSRVRNDWEAAFTFFLWAARQPGYAHSVREYHSMISILGKMRKFDTAWVLIDEMRGVKTGVSLVTPQTLLIMIRKYCAVHDVGRAINTFYAYKRFKFDMGIEEFQSLLSALCRYKNVQDAEQLMYCNKAVFPLNTKSYNIVLNGWCNLIGSPRESERVWREMSKRGIRFDVVSYASMLSCYSKAGSLYRVLRLYKQMKKIGIEPDRKVYNAVIHALAKGRLVNEAFNLMKAMEEKGVAPNIVTYNSLIKPLCRARKVEEAKGVFDDMLKRCISPTIRTYHAFFRILRTGEEVFALLEKMRKMGCQPINDTYIMLIRKFCRWRQLENVFKLWDEMSENGISPDRSSYIVLIHGLFLNGELDAAHKYYTEMKEKQLLPEPKIDEMLQTWLSNKQIAEGQTTESRSNQCQTTELRSNQLDCSQSREQTRGIPKRSHERNFIRQAETRKVVRERGFSFWEP</sequence>
<feature type="repeat" description="PPR" evidence="10">
    <location>
        <begin position="1007"/>
        <end position="1041"/>
    </location>
</feature>
<dbReference type="Gene3D" id="3.30.420.40">
    <property type="match status" value="1"/>
</dbReference>
<dbReference type="NCBIfam" id="TIGR00756">
    <property type="entry name" value="PPR"/>
    <property type="match status" value="5"/>
</dbReference>
<feature type="repeat" description="PPR" evidence="10">
    <location>
        <begin position="901"/>
        <end position="936"/>
    </location>
</feature>
<keyword evidence="4" id="KW-0677">Repeat</keyword>
<feature type="repeat" description="PPR" evidence="10">
    <location>
        <begin position="972"/>
        <end position="1006"/>
    </location>
</feature>
<dbReference type="GO" id="GO:0009134">
    <property type="term" value="P:nucleoside diphosphate catabolic process"/>
    <property type="evidence" value="ECO:0007669"/>
    <property type="project" value="TreeGrafter"/>
</dbReference>
<dbReference type="Proteomes" id="UP001164929">
    <property type="component" value="Chromosome 13"/>
</dbReference>
<feature type="repeat" description="PPR" evidence="10">
    <location>
        <begin position="937"/>
        <end position="971"/>
    </location>
</feature>
<feature type="transmembrane region" description="Helical" evidence="13">
    <location>
        <begin position="109"/>
        <end position="129"/>
    </location>
</feature>
<dbReference type="PROSITE" id="PS01238">
    <property type="entry name" value="GDA1_CD39_NTPASE"/>
    <property type="match status" value="1"/>
</dbReference>
<feature type="binding site" evidence="9">
    <location>
        <begin position="445"/>
        <end position="449"/>
    </location>
    <ligand>
        <name>ATP</name>
        <dbReference type="ChEBI" id="CHEBI:30616"/>
    </ligand>
</feature>
<dbReference type="PANTHER" id="PTHR11782">
    <property type="entry name" value="ADENOSINE/GUANOSINE DIPHOSPHATASE"/>
    <property type="match status" value="1"/>
</dbReference>
<dbReference type="Pfam" id="PF00230">
    <property type="entry name" value="MIP"/>
    <property type="match status" value="1"/>
</dbReference>
<evidence type="ECO:0000259" key="14">
    <source>
        <dbReference type="Pfam" id="PF17177"/>
    </source>
</evidence>
<evidence type="ECO:0000256" key="10">
    <source>
        <dbReference type="PROSITE-ProRule" id="PRU00708"/>
    </source>
</evidence>
<feature type="transmembrane region" description="Helical" evidence="13">
    <location>
        <begin position="155"/>
        <end position="171"/>
    </location>
</feature>
<comment type="similarity">
    <text evidence="2 11">Belongs to the GDA1/CD39 NTPase family.</text>
</comment>
<keyword evidence="5 11" id="KW-0378">Hydrolase</keyword>
<evidence type="ECO:0000313" key="16">
    <source>
        <dbReference type="Proteomes" id="UP001164929"/>
    </source>
</evidence>
<comment type="subcellular location">
    <subcellularLocation>
        <location evidence="1">Membrane</location>
        <topology evidence="1">Multi-pass membrane protein</topology>
    </subcellularLocation>
</comment>
<dbReference type="GO" id="GO:0017110">
    <property type="term" value="F:nucleoside diphosphate phosphatase activity"/>
    <property type="evidence" value="ECO:0007669"/>
    <property type="project" value="TreeGrafter"/>
</dbReference>
<evidence type="ECO:0000256" key="12">
    <source>
        <dbReference type="SAM" id="MobiDB-lite"/>
    </source>
</evidence>
<keyword evidence="9" id="KW-0547">Nucleotide-binding</keyword>
<evidence type="ECO:0000256" key="7">
    <source>
        <dbReference type="ARBA" id="ARBA00023136"/>
    </source>
</evidence>
<gene>
    <name evidence="15" type="ORF">NC653_030877</name>
</gene>
<organism evidence="15 16">
    <name type="scientific">Populus alba x Populus x berolinensis</name>
    <dbReference type="NCBI Taxonomy" id="444605"/>
    <lineage>
        <taxon>Eukaryota</taxon>
        <taxon>Viridiplantae</taxon>
        <taxon>Streptophyta</taxon>
        <taxon>Embryophyta</taxon>
        <taxon>Tracheophyta</taxon>
        <taxon>Spermatophyta</taxon>
        <taxon>Magnoliopsida</taxon>
        <taxon>eudicotyledons</taxon>
        <taxon>Gunneridae</taxon>
        <taxon>Pentapetalae</taxon>
        <taxon>rosids</taxon>
        <taxon>fabids</taxon>
        <taxon>Malpighiales</taxon>
        <taxon>Salicaceae</taxon>
        <taxon>Saliceae</taxon>
        <taxon>Populus</taxon>
    </lineage>
</organism>
<keyword evidence="7 13" id="KW-0472">Membrane</keyword>